<feature type="region of interest" description="Disordered" evidence="1">
    <location>
        <begin position="141"/>
        <end position="161"/>
    </location>
</feature>
<dbReference type="AlphaFoldDB" id="A0A8E2J7W9"/>
<proteinExistence type="predicted"/>
<sequence>MEIIEPFVHLPEFHVVICKCQLAVTPVPNRLKTHLSGGKHRWKSEERRRIVHRVSVQRCTRWEERWWQVWLRCPGHYRDEGAMPQQARLGNGQGRGGSLAKRRESRKALHPWRTGVTCQRFFNEGARQEYFKVLAAEDDGEQAEAASSRSDRGDQSERADRAALVAAIGRRAREEVSACIKAAEGQRKTEKIRPQGKLEASPWLK</sequence>
<feature type="region of interest" description="Disordered" evidence="1">
    <location>
        <begin position="181"/>
        <end position="205"/>
    </location>
</feature>
<dbReference type="EMBL" id="KV746856">
    <property type="protein sequence ID" value="OCK72737.1"/>
    <property type="molecule type" value="Genomic_DNA"/>
</dbReference>
<dbReference type="Proteomes" id="UP000250266">
    <property type="component" value="Unassembled WGS sequence"/>
</dbReference>
<keyword evidence="3" id="KW-1185">Reference proteome</keyword>
<dbReference type="OrthoDB" id="5244177at2759"/>
<evidence type="ECO:0000313" key="2">
    <source>
        <dbReference type="EMBL" id="OCK72737.1"/>
    </source>
</evidence>
<accession>A0A8E2J7W9</accession>
<reference evidence="2 3" key="1">
    <citation type="journal article" date="2016" name="Nat. Commun.">
        <title>Ectomycorrhizal ecology is imprinted in the genome of the dominant symbiotic fungus Cenococcum geophilum.</title>
        <authorList>
            <consortium name="DOE Joint Genome Institute"/>
            <person name="Peter M."/>
            <person name="Kohler A."/>
            <person name="Ohm R.A."/>
            <person name="Kuo A."/>
            <person name="Krutzmann J."/>
            <person name="Morin E."/>
            <person name="Arend M."/>
            <person name="Barry K.W."/>
            <person name="Binder M."/>
            <person name="Choi C."/>
            <person name="Clum A."/>
            <person name="Copeland A."/>
            <person name="Grisel N."/>
            <person name="Haridas S."/>
            <person name="Kipfer T."/>
            <person name="LaButti K."/>
            <person name="Lindquist E."/>
            <person name="Lipzen A."/>
            <person name="Maire R."/>
            <person name="Meier B."/>
            <person name="Mihaltcheva S."/>
            <person name="Molinier V."/>
            <person name="Murat C."/>
            <person name="Poggeler S."/>
            <person name="Quandt C.A."/>
            <person name="Sperisen C."/>
            <person name="Tritt A."/>
            <person name="Tisserant E."/>
            <person name="Crous P.W."/>
            <person name="Henrissat B."/>
            <person name="Nehls U."/>
            <person name="Egli S."/>
            <person name="Spatafora J.W."/>
            <person name="Grigoriev I.V."/>
            <person name="Martin F.M."/>
        </authorList>
    </citation>
    <scope>NUCLEOTIDE SEQUENCE [LARGE SCALE GENOMIC DNA]</scope>
    <source>
        <strain evidence="2 3">CBS 459.81</strain>
    </source>
</reference>
<feature type="compositionally biased region" description="Basic and acidic residues" evidence="1">
    <location>
        <begin position="184"/>
        <end position="193"/>
    </location>
</feature>
<organism evidence="2 3">
    <name type="scientific">Lepidopterella palustris CBS 459.81</name>
    <dbReference type="NCBI Taxonomy" id="1314670"/>
    <lineage>
        <taxon>Eukaryota</taxon>
        <taxon>Fungi</taxon>
        <taxon>Dikarya</taxon>
        <taxon>Ascomycota</taxon>
        <taxon>Pezizomycotina</taxon>
        <taxon>Dothideomycetes</taxon>
        <taxon>Pleosporomycetidae</taxon>
        <taxon>Mytilinidiales</taxon>
        <taxon>Argynnaceae</taxon>
        <taxon>Lepidopterella</taxon>
    </lineage>
</organism>
<evidence type="ECO:0000256" key="1">
    <source>
        <dbReference type="SAM" id="MobiDB-lite"/>
    </source>
</evidence>
<feature type="compositionally biased region" description="Basic and acidic residues" evidence="1">
    <location>
        <begin position="149"/>
        <end position="161"/>
    </location>
</feature>
<gene>
    <name evidence="2" type="ORF">K432DRAFT_399311</name>
</gene>
<feature type="region of interest" description="Disordered" evidence="1">
    <location>
        <begin position="86"/>
        <end position="108"/>
    </location>
</feature>
<protein>
    <submittedName>
        <fullName evidence="2">Uncharacterized protein</fullName>
    </submittedName>
</protein>
<evidence type="ECO:0000313" key="3">
    <source>
        <dbReference type="Proteomes" id="UP000250266"/>
    </source>
</evidence>
<name>A0A8E2J7W9_9PEZI</name>